<dbReference type="EMBL" id="CAJNRF010000091">
    <property type="protein sequence ID" value="CAF1936660.1"/>
    <property type="molecule type" value="Genomic_DNA"/>
</dbReference>
<proteinExistence type="predicted"/>
<evidence type="ECO:0000313" key="1">
    <source>
        <dbReference type="EMBL" id="CAF1936660.1"/>
    </source>
</evidence>
<reference evidence="1" key="1">
    <citation type="submission" date="2021-02" db="EMBL/GenBank/DDBJ databases">
        <authorList>
            <person name="Nowell W R."/>
        </authorList>
    </citation>
    <scope>NUCLEOTIDE SEQUENCE</scope>
</reference>
<sequence>MCSLNFKFRFVLHMDDIELQDALELAKTNNDDTISIMHHDRDLQWINDIDTVDIKSISESVFQTDETDDSNDYHSPLHPYTDMLTNSFCFRLIKSLHQSKLLHLIVLNFYLPGRQNDNANFIEVLSYTSSREECRRIWQKKEEAQNSTILHGGNSSDESNLNVSSASSIIQHLDVVLNPIRQENQKYFVQLSKKIKNSNHINDIDISAYGEPGTSQTQEDVVSVCTKISTWFLFEGKALKTMLGGEHFARKPLGNQRFEKLHRVLRYKCNINGSRYDEFFHKLIRQKLVDFLSDERKRAHKSETTKSPPSSLCDQD</sequence>
<organism evidence="1 2">
    <name type="scientific">Rotaria magnacalcarata</name>
    <dbReference type="NCBI Taxonomy" id="392030"/>
    <lineage>
        <taxon>Eukaryota</taxon>
        <taxon>Metazoa</taxon>
        <taxon>Spiralia</taxon>
        <taxon>Gnathifera</taxon>
        <taxon>Rotifera</taxon>
        <taxon>Eurotatoria</taxon>
        <taxon>Bdelloidea</taxon>
        <taxon>Philodinida</taxon>
        <taxon>Philodinidae</taxon>
        <taxon>Rotaria</taxon>
    </lineage>
</organism>
<gene>
    <name evidence="1" type="ORF">WKI299_LOCUS1571</name>
</gene>
<evidence type="ECO:0000313" key="2">
    <source>
        <dbReference type="Proteomes" id="UP000663856"/>
    </source>
</evidence>
<comment type="caution">
    <text evidence="1">The sequence shown here is derived from an EMBL/GenBank/DDBJ whole genome shotgun (WGS) entry which is preliminary data.</text>
</comment>
<protein>
    <submittedName>
        <fullName evidence="1">Uncharacterized protein</fullName>
    </submittedName>
</protein>
<dbReference type="AlphaFoldDB" id="A0A816LGC5"/>
<accession>A0A816LGC5</accession>
<dbReference type="Proteomes" id="UP000663856">
    <property type="component" value="Unassembled WGS sequence"/>
</dbReference>
<name>A0A816LGC5_9BILA</name>